<gene>
    <name evidence="3" type="ORF">SAMN05443551_0050</name>
</gene>
<evidence type="ECO:0000313" key="3">
    <source>
        <dbReference type="EMBL" id="SHI06298.1"/>
    </source>
</evidence>
<evidence type="ECO:0000313" key="4">
    <source>
        <dbReference type="Proteomes" id="UP000184221"/>
    </source>
</evidence>
<feature type="transmembrane region" description="Helical" evidence="1">
    <location>
        <begin position="99"/>
        <end position="116"/>
    </location>
</feature>
<dbReference type="InterPro" id="IPR009936">
    <property type="entry name" value="DUF1468"/>
</dbReference>
<dbReference type="OrthoDB" id="7869580at2"/>
<feature type="domain" description="DUF1468" evidence="2">
    <location>
        <begin position="14"/>
        <end position="146"/>
    </location>
</feature>
<dbReference type="Proteomes" id="UP000184221">
    <property type="component" value="Unassembled WGS sequence"/>
</dbReference>
<keyword evidence="1" id="KW-0472">Membrane</keyword>
<keyword evidence="1" id="KW-0812">Transmembrane</keyword>
<dbReference type="STRING" id="996342.SAMN05443551_0050"/>
<dbReference type="EMBL" id="FQXC01000010">
    <property type="protein sequence ID" value="SHI06298.1"/>
    <property type="molecule type" value="Genomic_DNA"/>
</dbReference>
<dbReference type="RefSeq" id="WP_084066318.1">
    <property type="nucleotide sequence ID" value="NZ_FQXC01000010.1"/>
</dbReference>
<feature type="transmembrane region" description="Helical" evidence="1">
    <location>
        <begin position="74"/>
        <end position="93"/>
    </location>
</feature>
<dbReference type="AlphaFoldDB" id="A0A1M5Y3B5"/>
<organism evidence="3 4">
    <name type="scientific">Marivita hallyeonensis</name>
    <dbReference type="NCBI Taxonomy" id="996342"/>
    <lineage>
        <taxon>Bacteria</taxon>
        <taxon>Pseudomonadati</taxon>
        <taxon>Pseudomonadota</taxon>
        <taxon>Alphaproteobacteria</taxon>
        <taxon>Rhodobacterales</taxon>
        <taxon>Roseobacteraceae</taxon>
        <taxon>Marivita</taxon>
    </lineage>
</organism>
<keyword evidence="4" id="KW-1185">Reference proteome</keyword>
<protein>
    <submittedName>
        <fullName evidence="3">Tripartite tricarboxylate transporter TctB family protein</fullName>
    </submittedName>
</protein>
<proteinExistence type="predicted"/>
<dbReference type="Pfam" id="PF07331">
    <property type="entry name" value="TctB"/>
    <property type="match status" value="1"/>
</dbReference>
<keyword evidence="1" id="KW-1133">Transmembrane helix</keyword>
<reference evidence="3 4" key="1">
    <citation type="submission" date="2016-11" db="EMBL/GenBank/DDBJ databases">
        <authorList>
            <person name="Jaros S."/>
            <person name="Januszkiewicz K."/>
            <person name="Wedrychowicz H."/>
        </authorList>
    </citation>
    <scope>NUCLEOTIDE SEQUENCE [LARGE SCALE GENOMIC DNA]</scope>
    <source>
        <strain evidence="3 4">DSM 29431</strain>
    </source>
</reference>
<feature type="transmembrane region" description="Helical" evidence="1">
    <location>
        <begin position="123"/>
        <end position="141"/>
    </location>
</feature>
<name>A0A1M5Y3B5_9RHOB</name>
<accession>A0A1M5Y3B5</accession>
<evidence type="ECO:0000259" key="2">
    <source>
        <dbReference type="Pfam" id="PF07331"/>
    </source>
</evidence>
<evidence type="ECO:0000256" key="1">
    <source>
        <dbReference type="SAM" id="Phobius"/>
    </source>
</evidence>
<feature type="transmembrane region" description="Helical" evidence="1">
    <location>
        <begin position="42"/>
        <end position="62"/>
    </location>
</feature>
<sequence>MPMNRILNERVFVLLGLFLVGAGLYASTFQQTFTAGVAAQSPVFFPRIILTLWMGLALIALVQTMQRTEANAPVASWSRLGLLIVASVIYTNVIGREGFFIPSVIFAAISLPIFGVRNPLLVALYAIAVPGALVLFFNHMLSMPLPVSRFTHLF</sequence>